<dbReference type="PANTHER" id="PTHR14136">
    <property type="entry name" value="BTB_POZ DOMAIN-CONTAINING PROTEIN KCTD9"/>
    <property type="match status" value="1"/>
</dbReference>
<dbReference type="Gene3D" id="2.160.20.80">
    <property type="entry name" value="E3 ubiquitin-protein ligase SopA"/>
    <property type="match status" value="1"/>
</dbReference>
<dbReference type="InterPro" id="IPR051082">
    <property type="entry name" value="Pentapeptide-BTB/POZ_domain"/>
</dbReference>
<accession>A0ABN1ANM7</accession>
<dbReference type="InterPro" id="IPR001646">
    <property type="entry name" value="5peptide_repeat"/>
</dbReference>
<evidence type="ECO:0000313" key="2">
    <source>
        <dbReference type="Proteomes" id="UP001500713"/>
    </source>
</evidence>
<reference evidence="1 2" key="1">
    <citation type="journal article" date="2019" name="Int. J. Syst. Evol. Microbiol.">
        <title>The Global Catalogue of Microorganisms (GCM) 10K type strain sequencing project: providing services to taxonomists for standard genome sequencing and annotation.</title>
        <authorList>
            <consortium name="The Broad Institute Genomics Platform"/>
            <consortium name="The Broad Institute Genome Sequencing Center for Infectious Disease"/>
            <person name="Wu L."/>
            <person name="Ma J."/>
        </authorList>
    </citation>
    <scope>NUCLEOTIDE SEQUENCE [LARGE SCALE GENOMIC DNA]</scope>
    <source>
        <strain evidence="1 2">JCM 14162</strain>
    </source>
</reference>
<protein>
    <recommendedName>
        <fullName evidence="3">Pentapeptide repeat-containing protein</fullName>
    </recommendedName>
</protein>
<dbReference type="PANTHER" id="PTHR14136:SF17">
    <property type="entry name" value="BTB_POZ DOMAIN-CONTAINING PROTEIN KCTD9"/>
    <property type="match status" value="1"/>
</dbReference>
<dbReference type="SUPFAM" id="SSF141571">
    <property type="entry name" value="Pentapeptide repeat-like"/>
    <property type="match status" value="1"/>
</dbReference>
<proteinExistence type="predicted"/>
<gene>
    <name evidence="1" type="ORF">GCM10009096_23550</name>
</gene>
<comment type="caution">
    <text evidence="1">The sequence shown here is derived from an EMBL/GenBank/DDBJ whole genome shotgun (WGS) entry which is preliminary data.</text>
</comment>
<dbReference type="Pfam" id="PF00805">
    <property type="entry name" value="Pentapeptide"/>
    <property type="match status" value="1"/>
</dbReference>
<sequence>MLELILAATALGGAEQTEGGTAATVDSCISAAIGPGGIESSSHKRVDGSTIRKLLDLKNVRRRNGRGTAPIVIDGGNFAGWQLKKLKLQNICFVGSDLSGSDWSSVSASGLGFVRSNLAGANLSGAQLTSSLWRESDLSDVNASGANLDGSLVDGGWTGSFARTSFDGALMRGVRFSCGAGETDGCSFNRQGLSLKGTDLRQAQISSFAFWDTDTTGAQLGGATIALNQLPVFNDIQLDRPALLVVGNRQIPVTQDDVSALRQAIRFEEGSSEAPWCLGQNAEPCPVSTSENAALYRDVQRLAAARTGTAANRSKAAFNKARNDCLAKNGDEQTACLVASHWRHREALLSQGGQPEWLDGETIRVYGAGELSIDPALADTRIVEQVAPTLIDQMATLVVLRSDKPGQLQARLRSKDGCAISADDIVYLRRQGRMARPLARRKYRSLFSVSDELLTWSRLSFLDKDKATLQCEDRPMILQRINLPKSVANNLWLQWNQQP</sequence>
<evidence type="ECO:0000313" key="1">
    <source>
        <dbReference type="EMBL" id="GAA0480751.1"/>
    </source>
</evidence>
<dbReference type="EMBL" id="BAAAEM010000003">
    <property type="protein sequence ID" value="GAA0480751.1"/>
    <property type="molecule type" value="Genomic_DNA"/>
</dbReference>
<keyword evidence="2" id="KW-1185">Reference proteome</keyword>
<name>A0ABN1ANM7_9SPHN</name>
<dbReference type="Proteomes" id="UP001500713">
    <property type="component" value="Unassembled WGS sequence"/>
</dbReference>
<organism evidence="1 2">
    <name type="scientific">Parasphingorhabdus litoris</name>
    <dbReference type="NCBI Taxonomy" id="394733"/>
    <lineage>
        <taxon>Bacteria</taxon>
        <taxon>Pseudomonadati</taxon>
        <taxon>Pseudomonadota</taxon>
        <taxon>Alphaproteobacteria</taxon>
        <taxon>Sphingomonadales</taxon>
        <taxon>Sphingomonadaceae</taxon>
        <taxon>Parasphingorhabdus</taxon>
    </lineage>
</organism>
<dbReference type="RefSeq" id="WP_229953587.1">
    <property type="nucleotide sequence ID" value="NZ_BAAAEM010000003.1"/>
</dbReference>
<evidence type="ECO:0008006" key="3">
    <source>
        <dbReference type="Google" id="ProtNLM"/>
    </source>
</evidence>